<reference evidence="2" key="1">
    <citation type="submission" date="2018-08" db="EMBL/GenBank/DDBJ databases">
        <authorList>
            <person name="Jin W."/>
            <person name="Wang H."/>
            <person name="Yang Y."/>
            <person name="Li M."/>
            <person name="Liu J."/>
        </authorList>
    </citation>
    <scope>NUCLEOTIDE SEQUENCE</scope>
    <source>
        <strain evidence="2">AESS21</strain>
    </source>
</reference>
<gene>
    <name evidence="2" type="ORF">DYI23_21365</name>
</gene>
<reference evidence="2" key="2">
    <citation type="journal article" date="2021" name="Microorganisms">
        <title>Bacterial Dimethylsulfoniopropionate Biosynthesis in the East China Sea.</title>
        <authorList>
            <person name="Liu J."/>
            <person name="Zhang Y."/>
            <person name="Liu J."/>
            <person name="Zhong H."/>
            <person name="Williams B.T."/>
            <person name="Zheng Y."/>
            <person name="Curson A.R.J."/>
            <person name="Sun C."/>
            <person name="Sun H."/>
            <person name="Song D."/>
            <person name="Wagner Mackenzie B."/>
            <person name="Bermejo Martinez A."/>
            <person name="Todd J.D."/>
            <person name="Zhang X.H."/>
        </authorList>
    </citation>
    <scope>NUCLEOTIDE SEQUENCE</scope>
    <source>
        <strain evidence="2">AESS21</strain>
    </source>
</reference>
<sequence>MNLIDLFHRKDKILKASGSFSIAVTKWGPDKWRSILVLDGRSSFSLSRICEVRRLKSFPREIGWYVGLRANGSGEYGEIRVTLQNGTEDIAVWKVPFGEIPVPIALPWPVDGRLITSETVLNVSFDVPNGRTADLFVHKALDRSCILNFATGAGIEIGPGPKPQVFQSEITSVQYLEEMPQDRWKELYDRNGKYGTETADFSKYIIGTADTIPAEPQSLDFIFSSHLFEHLANPLGHLARWHSLLKPGGVVLAVVPEMHSTKDICAMPSTLEELKQEMAGGLWRPTEHHYSRWLKLRGSARSINAVMDNNLSIHVHYYDSVSISMVLETAVSELGYTSYSIVHANNHKDFYFCLWK</sequence>
<dbReference type="CDD" id="cd02440">
    <property type="entry name" value="AdoMet_MTases"/>
    <property type="match status" value="1"/>
</dbReference>
<dbReference type="InterPro" id="IPR013216">
    <property type="entry name" value="Methyltransf_11"/>
</dbReference>
<evidence type="ECO:0000259" key="1">
    <source>
        <dbReference type="Pfam" id="PF08241"/>
    </source>
</evidence>
<dbReference type="EMBL" id="QTKU01000009">
    <property type="protein sequence ID" value="MBS8262786.1"/>
    <property type="molecule type" value="Genomic_DNA"/>
</dbReference>
<keyword evidence="2" id="KW-0489">Methyltransferase</keyword>
<proteinExistence type="predicted"/>
<dbReference type="Gene3D" id="3.40.50.150">
    <property type="entry name" value="Vaccinia Virus protein VP39"/>
    <property type="match status" value="1"/>
</dbReference>
<feature type="domain" description="Methyltransferase type 11" evidence="1">
    <location>
        <begin position="184"/>
        <end position="252"/>
    </location>
</feature>
<dbReference type="RefSeq" id="WP_213218115.1">
    <property type="nucleotide sequence ID" value="NZ_QTKU01000009.1"/>
</dbReference>
<dbReference type="InterPro" id="IPR029063">
    <property type="entry name" value="SAM-dependent_MTases_sf"/>
</dbReference>
<organism evidence="2 3">
    <name type="scientific">Roseibium polysiphoniae</name>
    <dbReference type="NCBI Taxonomy" id="2571221"/>
    <lineage>
        <taxon>Bacteria</taxon>
        <taxon>Pseudomonadati</taxon>
        <taxon>Pseudomonadota</taxon>
        <taxon>Alphaproteobacteria</taxon>
        <taxon>Hyphomicrobiales</taxon>
        <taxon>Stappiaceae</taxon>
        <taxon>Roseibium</taxon>
    </lineage>
</organism>
<name>A0A944CI99_9HYPH</name>
<comment type="caution">
    <text evidence="2">The sequence shown here is derived from an EMBL/GenBank/DDBJ whole genome shotgun (WGS) entry which is preliminary data.</text>
</comment>
<evidence type="ECO:0000313" key="3">
    <source>
        <dbReference type="Proteomes" id="UP000705379"/>
    </source>
</evidence>
<dbReference type="AlphaFoldDB" id="A0A944CI99"/>
<dbReference type="Proteomes" id="UP000705379">
    <property type="component" value="Unassembled WGS sequence"/>
</dbReference>
<dbReference type="GO" id="GO:0032259">
    <property type="term" value="P:methylation"/>
    <property type="evidence" value="ECO:0007669"/>
    <property type="project" value="UniProtKB-KW"/>
</dbReference>
<dbReference type="GO" id="GO:0008757">
    <property type="term" value="F:S-adenosylmethionine-dependent methyltransferase activity"/>
    <property type="evidence" value="ECO:0007669"/>
    <property type="project" value="InterPro"/>
</dbReference>
<keyword evidence="2" id="KW-0808">Transferase</keyword>
<dbReference type="Pfam" id="PF08241">
    <property type="entry name" value="Methyltransf_11"/>
    <property type="match status" value="1"/>
</dbReference>
<dbReference type="SUPFAM" id="SSF53335">
    <property type="entry name" value="S-adenosyl-L-methionine-dependent methyltransferases"/>
    <property type="match status" value="1"/>
</dbReference>
<accession>A0A944CI99</accession>
<evidence type="ECO:0000313" key="2">
    <source>
        <dbReference type="EMBL" id="MBS8262786.1"/>
    </source>
</evidence>
<protein>
    <submittedName>
        <fullName evidence="2">Methyltransferase domain-containing protein</fullName>
    </submittedName>
</protein>